<organism evidence="1 2">
    <name type="scientific">Trichogramma kaykai</name>
    <dbReference type="NCBI Taxonomy" id="54128"/>
    <lineage>
        <taxon>Eukaryota</taxon>
        <taxon>Metazoa</taxon>
        <taxon>Ecdysozoa</taxon>
        <taxon>Arthropoda</taxon>
        <taxon>Hexapoda</taxon>
        <taxon>Insecta</taxon>
        <taxon>Pterygota</taxon>
        <taxon>Neoptera</taxon>
        <taxon>Endopterygota</taxon>
        <taxon>Hymenoptera</taxon>
        <taxon>Apocrita</taxon>
        <taxon>Proctotrupomorpha</taxon>
        <taxon>Chalcidoidea</taxon>
        <taxon>Trichogrammatidae</taxon>
        <taxon>Trichogramma</taxon>
    </lineage>
</organism>
<evidence type="ECO:0000313" key="2">
    <source>
        <dbReference type="Proteomes" id="UP001627154"/>
    </source>
</evidence>
<dbReference type="EMBL" id="JBJJXI010000171">
    <property type="protein sequence ID" value="KAL3384490.1"/>
    <property type="molecule type" value="Genomic_DNA"/>
</dbReference>
<dbReference type="Gene3D" id="3.10.10.10">
    <property type="entry name" value="HIV Type 1 Reverse Transcriptase, subunit A, domain 1"/>
    <property type="match status" value="1"/>
</dbReference>
<accession>A0ABD2VUW4</accession>
<evidence type="ECO:0008006" key="3">
    <source>
        <dbReference type="Google" id="ProtNLM"/>
    </source>
</evidence>
<gene>
    <name evidence="1" type="ORF">TKK_019763</name>
</gene>
<dbReference type="Gene3D" id="3.30.70.270">
    <property type="match status" value="1"/>
</dbReference>
<dbReference type="GO" id="GO:0071897">
    <property type="term" value="P:DNA biosynthetic process"/>
    <property type="evidence" value="ECO:0007669"/>
    <property type="project" value="UniProtKB-ARBA"/>
</dbReference>
<proteinExistence type="predicted"/>
<dbReference type="PANTHER" id="PTHR37984">
    <property type="entry name" value="PROTEIN CBG26694"/>
    <property type="match status" value="1"/>
</dbReference>
<dbReference type="AlphaFoldDB" id="A0ABD2VUW4"/>
<name>A0ABD2VUW4_9HYME</name>
<reference evidence="1 2" key="1">
    <citation type="journal article" date="2024" name="bioRxiv">
        <title>A reference genome for Trichogramma kaykai: A tiny desert-dwelling parasitoid wasp with competing sex-ratio distorters.</title>
        <authorList>
            <person name="Culotta J."/>
            <person name="Lindsey A.R."/>
        </authorList>
    </citation>
    <scope>NUCLEOTIDE SEQUENCE [LARGE SCALE GENOMIC DNA]</scope>
    <source>
        <strain evidence="1 2">KSX58</strain>
    </source>
</reference>
<dbReference type="SUPFAM" id="SSF56672">
    <property type="entry name" value="DNA/RNA polymerases"/>
    <property type="match status" value="1"/>
</dbReference>
<dbReference type="Proteomes" id="UP001627154">
    <property type="component" value="Unassembled WGS sequence"/>
</dbReference>
<comment type="caution">
    <text evidence="1">The sequence shown here is derived from an EMBL/GenBank/DDBJ whole genome shotgun (WGS) entry which is preliminary data.</text>
</comment>
<dbReference type="InterPro" id="IPR043502">
    <property type="entry name" value="DNA/RNA_pol_sf"/>
</dbReference>
<keyword evidence="2" id="KW-1185">Reference proteome</keyword>
<protein>
    <recommendedName>
        <fullName evidence="3">Reverse transcriptase domain-containing protein</fullName>
    </recommendedName>
</protein>
<dbReference type="InterPro" id="IPR043128">
    <property type="entry name" value="Rev_trsase/Diguanyl_cyclase"/>
</dbReference>
<evidence type="ECO:0000313" key="1">
    <source>
        <dbReference type="EMBL" id="KAL3384490.1"/>
    </source>
</evidence>
<dbReference type="PANTHER" id="PTHR37984:SF11">
    <property type="entry name" value="INTEGRASE CATALYTIC DOMAIN-CONTAINING PROTEIN"/>
    <property type="match status" value="1"/>
</dbReference>
<dbReference type="InterPro" id="IPR050951">
    <property type="entry name" value="Retrovirus_Pol_polyprotein"/>
</dbReference>
<sequence length="234" mass="26960">MLIDSGSKHNITTDKTWEYLKSQKVQAFNQKKNPNQVLKPHGSNKSLTIIGSFETKISLNGKNLSTKIYVIKDGSRNLLGKNTVIAVGVLKLRINVNNISTEFPKFKNISVEIPIDRKEKPVMQPHRRIPIPLKEKVNSKLEEFQNSIIEEVKGTSKWVPPMVPILKENDEVRICIDMRRANAAIKRENHPQPTMLLPNLRGAKYFSGIKNAFNQIEIHENSRYYYILYQQRII</sequence>